<dbReference type="AlphaFoldDB" id="A0AAE8NJX1"/>
<dbReference type="EMBL" id="UARD01000041">
    <property type="protein sequence ID" value="SQA57080.1"/>
    <property type="molecule type" value="Genomic_DNA"/>
</dbReference>
<reference evidence="1 2" key="1">
    <citation type="submission" date="2018-06" db="EMBL/GenBank/DDBJ databases">
        <authorList>
            <consortium name="Pathogen Informatics"/>
            <person name="Doyle S."/>
        </authorList>
    </citation>
    <scope>NUCLEOTIDE SEQUENCE [LARGE SCALE GENOMIC DNA]</scope>
    <source>
        <strain evidence="1 2">NCTC10661</strain>
    </source>
</reference>
<protein>
    <submittedName>
        <fullName evidence="1">Uncharacterized protein</fullName>
    </submittedName>
</protein>
<sequence>MNLLVQPEILGALAGFMTLHHLPVLRLQRGERRRADPLAQQLARHRLEPVQQLERRDQIVEVDRRDAIADVLAMGDGAFRDEHLQRFAQRRFRHVEREAEFLFVDPRAGRQFALVDHHAQARGDLGGHAARAQKQGIAGCLAHDGASLSRYRGLPCTNIVIKESQ</sequence>
<comment type="caution">
    <text evidence="1">The sequence shown here is derived from an EMBL/GenBank/DDBJ whole genome shotgun (WGS) entry which is preliminary data.</text>
</comment>
<dbReference type="Proteomes" id="UP000250416">
    <property type="component" value="Unassembled WGS sequence"/>
</dbReference>
<evidence type="ECO:0000313" key="1">
    <source>
        <dbReference type="EMBL" id="SQA57080.1"/>
    </source>
</evidence>
<organism evidence="1 2">
    <name type="scientific">Burkholderia cepacia</name>
    <name type="common">Pseudomonas cepacia</name>
    <dbReference type="NCBI Taxonomy" id="292"/>
    <lineage>
        <taxon>Bacteria</taxon>
        <taxon>Pseudomonadati</taxon>
        <taxon>Pseudomonadota</taxon>
        <taxon>Betaproteobacteria</taxon>
        <taxon>Burkholderiales</taxon>
        <taxon>Burkholderiaceae</taxon>
        <taxon>Burkholderia</taxon>
        <taxon>Burkholderia cepacia complex</taxon>
    </lineage>
</organism>
<evidence type="ECO:0000313" key="2">
    <source>
        <dbReference type="Proteomes" id="UP000250416"/>
    </source>
</evidence>
<proteinExistence type="predicted"/>
<name>A0AAE8NJX1_BURCE</name>
<gene>
    <name evidence="1" type="ORF">NCTC10661_05880</name>
</gene>
<accession>A0AAE8NJX1</accession>